<dbReference type="Gene3D" id="3.40.50.150">
    <property type="entry name" value="Vaccinia Virus protein VP39"/>
    <property type="match status" value="1"/>
</dbReference>
<keyword evidence="4" id="KW-0949">S-adenosyl-L-methionine</keyword>
<evidence type="ECO:0000256" key="2">
    <source>
        <dbReference type="ARBA" id="ARBA00022603"/>
    </source>
</evidence>
<evidence type="ECO:0000256" key="5">
    <source>
        <dbReference type="ARBA" id="ARBA00022747"/>
    </source>
</evidence>
<evidence type="ECO:0000313" key="10">
    <source>
        <dbReference type="Proteomes" id="UP001180515"/>
    </source>
</evidence>
<evidence type="ECO:0000256" key="6">
    <source>
        <dbReference type="ARBA" id="ARBA00023125"/>
    </source>
</evidence>
<dbReference type="PROSITE" id="PS00092">
    <property type="entry name" value="N6_MTASE"/>
    <property type="match status" value="1"/>
</dbReference>
<dbReference type="Proteomes" id="UP001180515">
    <property type="component" value="Unassembled WGS sequence"/>
</dbReference>
<dbReference type="GO" id="GO:0009007">
    <property type="term" value="F:site-specific DNA-methyltransferase (adenine-specific) activity"/>
    <property type="evidence" value="ECO:0007669"/>
    <property type="project" value="UniProtKB-EC"/>
</dbReference>
<comment type="catalytic activity">
    <reaction evidence="7">
        <text>a 2'-deoxyadenosine in DNA + S-adenosyl-L-methionine = an N(6)-methyl-2'-deoxyadenosine in DNA + S-adenosyl-L-homocysteine + H(+)</text>
        <dbReference type="Rhea" id="RHEA:15197"/>
        <dbReference type="Rhea" id="RHEA-COMP:12418"/>
        <dbReference type="Rhea" id="RHEA-COMP:12419"/>
        <dbReference type="ChEBI" id="CHEBI:15378"/>
        <dbReference type="ChEBI" id="CHEBI:57856"/>
        <dbReference type="ChEBI" id="CHEBI:59789"/>
        <dbReference type="ChEBI" id="CHEBI:90615"/>
        <dbReference type="ChEBI" id="CHEBI:90616"/>
        <dbReference type="EC" id="2.1.1.72"/>
    </reaction>
</comment>
<dbReference type="EC" id="2.1.1.72" evidence="1"/>
<name>A0AAE4KUD5_9STRE</name>
<dbReference type="GO" id="GO:0003677">
    <property type="term" value="F:DNA binding"/>
    <property type="evidence" value="ECO:0007669"/>
    <property type="project" value="UniProtKB-KW"/>
</dbReference>
<dbReference type="AlphaFoldDB" id="A0AAE4KUD5"/>
<reference evidence="9" key="1">
    <citation type="submission" date="2023-03" db="EMBL/GenBank/DDBJ databases">
        <authorList>
            <person name="Shen W."/>
            <person name="Cai J."/>
        </authorList>
    </citation>
    <scope>NUCLEOTIDE SEQUENCE</scope>
    <source>
        <strain evidence="9">P82-2</strain>
    </source>
</reference>
<feature type="domain" description="Type II methyltransferase M.TaqI-like" evidence="8">
    <location>
        <begin position="124"/>
        <end position="236"/>
    </location>
</feature>
<dbReference type="EMBL" id="JARQAG010000005">
    <property type="protein sequence ID" value="MDT2731536.1"/>
    <property type="molecule type" value="Genomic_DNA"/>
</dbReference>
<dbReference type="GO" id="GO:0009307">
    <property type="term" value="P:DNA restriction-modification system"/>
    <property type="evidence" value="ECO:0007669"/>
    <property type="project" value="UniProtKB-KW"/>
</dbReference>
<evidence type="ECO:0000256" key="3">
    <source>
        <dbReference type="ARBA" id="ARBA00022679"/>
    </source>
</evidence>
<proteinExistence type="predicted"/>
<evidence type="ECO:0000313" key="9">
    <source>
        <dbReference type="EMBL" id="MDT2731536.1"/>
    </source>
</evidence>
<evidence type="ECO:0000256" key="1">
    <source>
        <dbReference type="ARBA" id="ARBA00011900"/>
    </source>
</evidence>
<comment type="caution">
    <text evidence="9">The sequence shown here is derived from an EMBL/GenBank/DDBJ whole genome shotgun (WGS) entry which is preliminary data.</text>
</comment>
<keyword evidence="6" id="KW-0238">DNA-binding</keyword>
<sequence>MKSNNRYIRKIISDNALNHREDVKKFIEMNVDSLPLADLSRIAELVNNGRVETSAYYTDELILDEIYKYLPEINKDEIRVLEPSVGVGNFLQPIIDKYSKAKKLIIEINDIDEKSLELLKILNKYRKIPKNVEIIYHNEDYLGQLNSFSTEKFDLVIGNPPFSKINKQSGLEIYSTLFNDEYSKNLSSFFIQKSVSLGEKVVMVMPKYFLNTLDFKHAREVVGMNKIDYILDFGEKGFQGVLIETIALVLDSTLKPDATTCISVTKKIENVIKQKKMTDSSYPSWLLYRNEFFESIAVKMKFDVFSVFRDRQLTNSKMKKSGEVRVLKSRNILRDGSGIESIKNYDCYINRNEVQKYTVGKYLNRDDVFLAPNMTYYPRVIKKPKGTLVNGSVAILEPKIGIEVTDDNLSFLCSNQFEKFYAIARNYSTRSLNIDANSVYFFGLYSK</sequence>
<evidence type="ECO:0000256" key="7">
    <source>
        <dbReference type="ARBA" id="ARBA00047942"/>
    </source>
</evidence>
<dbReference type="PANTHER" id="PTHR33841:SF6">
    <property type="entry name" value="TYPE II METHYLTRANSFERASE M.HINDII"/>
    <property type="match status" value="1"/>
</dbReference>
<dbReference type="InterPro" id="IPR029063">
    <property type="entry name" value="SAM-dependent_MTases_sf"/>
</dbReference>
<dbReference type="CDD" id="cd02440">
    <property type="entry name" value="AdoMet_MTases"/>
    <property type="match status" value="1"/>
</dbReference>
<keyword evidence="2 9" id="KW-0489">Methyltransferase</keyword>
<dbReference type="InterPro" id="IPR050953">
    <property type="entry name" value="N4_N6_ade-DNA_methylase"/>
</dbReference>
<dbReference type="PRINTS" id="PR00507">
    <property type="entry name" value="N12N6MTFRASE"/>
</dbReference>
<gene>
    <name evidence="9" type="ORF">P7G31_04640</name>
</gene>
<organism evidence="9 10">
    <name type="scientific">Streptococcus parauberis</name>
    <dbReference type="NCBI Taxonomy" id="1348"/>
    <lineage>
        <taxon>Bacteria</taxon>
        <taxon>Bacillati</taxon>
        <taxon>Bacillota</taxon>
        <taxon>Bacilli</taxon>
        <taxon>Lactobacillales</taxon>
        <taxon>Streptococcaceae</taxon>
        <taxon>Streptococcus</taxon>
    </lineage>
</organism>
<dbReference type="InterPro" id="IPR002052">
    <property type="entry name" value="DNA_methylase_N6_adenine_CS"/>
</dbReference>
<evidence type="ECO:0000259" key="8">
    <source>
        <dbReference type="Pfam" id="PF07669"/>
    </source>
</evidence>
<dbReference type="SUPFAM" id="SSF53335">
    <property type="entry name" value="S-adenosyl-L-methionine-dependent methyltransferases"/>
    <property type="match status" value="1"/>
</dbReference>
<dbReference type="RefSeq" id="WP_311982008.1">
    <property type="nucleotide sequence ID" value="NZ_JARQAG010000005.1"/>
</dbReference>
<keyword evidence="3" id="KW-0808">Transferase</keyword>
<dbReference type="GO" id="GO:0032259">
    <property type="term" value="P:methylation"/>
    <property type="evidence" value="ECO:0007669"/>
    <property type="project" value="UniProtKB-KW"/>
</dbReference>
<protein>
    <recommendedName>
        <fullName evidence="1">site-specific DNA-methyltransferase (adenine-specific)</fullName>
        <ecNumber evidence="1">2.1.1.72</ecNumber>
    </recommendedName>
</protein>
<evidence type="ECO:0000256" key="4">
    <source>
        <dbReference type="ARBA" id="ARBA00022691"/>
    </source>
</evidence>
<accession>A0AAE4KUD5</accession>
<dbReference type="PANTHER" id="PTHR33841">
    <property type="entry name" value="DNA METHYLTRANSFERASE YEEA-RELATED"/>
    <property type="match status" value="1"/>
</dbReference>
<dbReference type="Pfam" id="PF07669">
    <property type="entry name" value="Eco57I"/>
    <property type="match status" value="1"/>
</dbReference>
<keyword evidence="5" id="KW-0680">Restriction system</keyword>
<dbReference type="InterPro" id="IPR011639">
    <property type="entry name" value="MethylTrfase_TaqI-like_dom"/>
</dbReference>